<protein>
    <submittedName>
        <fullName evidence="1">Uncharacterized protein</fullName>
    </submittedName>
</protein>
<keyword evidence="2" id="KW-1185">Reference proteome</keyword>
<evidence type="ECO:0000313" key="1">
    <source>
        <dbReference type="EMBL" id="EGF52840.1"/>
    </source>
</evidence>
<evidence type="ECO:0000313" key="2">
    <source>
        <dbReference type="Proteomes" id="UP000010321"/>
    </source>
</evidence>
<name>A0ABP2KT96_9BACE</name>
<dbReference type="Proteomes" id="UP000010321">
    <property type="component" value="Unassembled WGS sequence"/>
</dbReference>
<comment type="caution">
    <text evidence="1">The sequence shown here is derived from an EMBL/GenBank/DDBJ whole genome shotgun (WGS) entry which is preliminary data.</text>
</comment>
<gene>
    <name evidence="1" type="ORF">HMPREF9445_01168</name>
</gene>
<organism evidence="1 2">
    <name type="scientific">Bacteroides clarus YIT 12056</name>
    <dbReference type="NCBI Taxonomy" id="762984"/>
    <lineage>
        <taxon>Bacteria</taxon>
        <taxon>Pseudomonadati</taxon>
        <taxon>Bacteroidota</taxon>
        <taxon>Bacteroidia</taxon>
        <taxon>Bacteroidales</taxon>
        <taxon>Bacteroidaceae</taxon>
        <taxon>Bacteroides</taxon>
    </lineage>
</organism>
<proteinExistence type="predicted"/>
<accession>A0ABP2KT96</accession>
<dbReference type="EMBL" id="AFBM01000010">
    <property type="protein sequence ID" value="EGF52840.1"/>
    <property type="molecule type" value="Genomic_DNA"/>
</dbReference>
<reference evidence="1 2" key="1">
    <citation type="submission" date="2011-02" db="EMBL/GenBank/DDBJ databases">
        <authorList>
            <person name="Weinstock G."/>
            <person name="Sodergren E."/>
            <person name="Clifton S."/>
            <person name="Fulton L."/>
            <person name="Fulton B."/>
            <person name="Courtney L."/>
            <person name="Fronick C."/>
            <person name="Harrison M."/>
            <person name="Strong C."/>
            <person name="Farmer C."/>
            <person name="Delahaunty K."/>
            <person name="Markovic C."/>
            <person name="Hall O."/>
            <person name="Minx P."/>
            <person name="Tomlinson C."/>
            <person name="Mitreva M."/>
            <person name="Hou S."/>
            <person name="Chen J."/>
            <person name="Wollam A."/>
            <person name="Pepin K.H."/>
            <person name="Johnson M."/>
            <person name="Bhonagiri V."/>
            <person name="Zhang X."/>
            <person name="Suruliraj S."/>
            <person name="Warren W."/>
            <person name="Chinwalla A."/>
            <person name="Mardis E.R."/>
            <person name="Wilson R.K."/>
        </authorList>
    </citation>
    <scope>NUCLEOTIDE SEQUENCE [LARGE SCALE GENOMIC DNA]</scope>
    <source>
        <strain evidence="1 2">YIT 12056</strain>
    </source>
</reference>
<sequence length="44" mass="4883">MFVVVIFDAGVFVSIAGILLKEISKAIQFFSLISFEVVYTIITL</sequence>